<organism evidence="2 3">
    <name type="scientific">Gramella jeungdoensis</name>
    <dbReference type="NCBI Taxonomy" id="708091"/>
    <lineage>
        <taxon>Bacteria</taxon>
        <taxon>Pseudomonadati</taxon>
        <taxon>Bacteroidota</taxon>
        <taxon>Flavobacteriia</taxon>
        <taxon>Flavobacteriales</taxon>
        <taxon>Flavobacteriaceae</taxon>
        <taxon>Christiangramia</taxon>
    </lineage>
</organism>
<dbReference type="PROSITE" id="PS50022">
    <property type="entry name" value="FA58C_3"/>
    <property type="match status" value="2"/>
</dbReference>
<proteinExistence type="predicted"/>
<dbReference type="AlphaFoldDB" id="A0A4Y8AQD3"/>
<dbReference type="Pfam" id="PF00754">
    <property type="entry name" value="F5_F8_type_C"/>
    <property type="match status" value="2"/>
</dbReference>
<comment type="caution">
    <text evidence="2">The sequence shown here is derived from an EMBL/GenBank/DDBJ whole genome shotgun (WGS) entry which is preliminary data.</text>
</comment>
<dbReference type="RefSeq" id="WP_134248696.1">
    <property type="nucleotide sequence ID" value="NZ_SNQI01000004.1"/>
</dbReference>
<evidence type="ECO:0000313" key="3">
    <source>
        <dbReference type="Proteomes" id="UP000298517"/>
    </source>
</evidence>
<feature type="domain" description="F5/8 type C" evidence="1">
    <location>
        <begin position="324"/>
        <end position="452"/>
    </location>
</feature>
<evidence type="ECO:0000313" key="2">
    <source>
        <dbReference type="EMBL" id="TEW72993.1"/>
    </source>
</evidence>
<reference evidence="2 3" key="1">
    <citation type="journal article" date="2011" name="J. Microbiol.">
        <title>Gramella jeungdoensis sp. nov., isolated from a solar saltern in Korea.</title>
        <authorList>
            <person name="Joung Y."/>
            <person name="Kim H."/>
            <person name="Jang T."/>
            <person name="Ahn T.S."/>
            <person name="Joh K."/>
        </authorList>
    </citation>
    <scope>NUCLEOTIDE SEQUENCE [LARGE SCALE GENOMIC DNA]</scope>
    <source>
        <strain evidence="2 3">KCTC 23123</strain>
    </source>
</reference>
<dbReference type="OrthoDB" id="9794261at2"/>
<dbReference type="Pfam" id="PF16389">
    <property type="entry name" value="DUF4998"/>
    <property type="match status" value="1"/>
</dbReference>
<keyword evidence="3" id="KW-1185">Reference proteome</keyword>
<protein>
    <recommendedName>
        <fullName evidence="1">F5/8 type C domain-containing protein</fullName>
    </recommendedName>
</protein>
<name>A0A4Y8AQD3_9FLAO</name>
<dbReference type="SUPFAM" id="SSF49785">
    <property type="entry name" value="Galactose-binding domain-like"/>
    <property type="match status" value="2"/>
</dbReference>
<dbReference type="InterPro" id="IPR008979">
    <property type="entry name" value="Galactose-bd-like_sf"/>
</dbReference>
<dbReference type="EMBL" id="SNQI01000004">
    <property type="protein sequence ID" value="TEW72993.1"/>
    <property type="molecule type" value="Genomic_DNA"/>
</dbReference>
<dbReference type="Proteomes" id="UP000298517">
    <property type="component" value="Unassembled WGS sequence"/>
</dbReference>
<feature type="domain" description="F5/8 type C" evidence="1">
    <location>
        <begin position="462"/>
        <end position="615"/>
    </location>
</feature>
<evidence type="ECO:0000259" key="1">
    <source>
        <dbReference type="PROSITE" id="PS50022"/>
    </source>
</evidence>
<accession>A0A4Y8AQD3</accession>
<sequence>MKKIKYIIPIIIAVFLMTISCTDTFEVHDKYLEGGEIIYTSKVDSLETHGGNNRLKITGYLTNGFSVNEITVYWNKGEDSQTFPYTKTANQDTDFVELVVEGLEEQSYQFDVFSKDTDGNKSIKITTFGTVYGELFRSNLEARAINSFNLNAEGDATLNFKISSDLTRNTEVEFTNLSGNTTVKTLALNESDVILEQLDVTKPIKYRTFYVPTPVDEDGNETAIDEFDSDWKSYIVPTVFDPIFASFTFEPIVAGVTANWENTESTEIIFTFQKMVNDSPVISTVTSSAAIDTFTIDGMKGSTQDIEITLTDIYGNSISKIFAVTPMAPLGKGNWSIIDFSTEEAGGEGPVNGYASAAIDGDLGTFWHSNWSSTGSSYPHYFTIDMGAEKSIAGFEIFSRSGYTGGATVHEFWVSSDNVNFTKVATLNAALDPTAGSLVNADTNTKGRYVKYLAVEGPNNFTYLGEINVIERLDNSDWSIVDFSSEEAGGEGPVNGYASAAIDGDLGTFWHTTWSTASPVYPHYFTVDLGEEKSIGAFEVFRRSGNGGGATIHEFWVSNDNVNFIKVATLNSQLTSNDGFMAHPTSVTTARYVKYVAVEGSNTFTHLSEINIYGALD</sequence>
<dbReference type="InterPro" id="IPR000421">
    <property type="entry name" value="FA58C"/>
</dbReference>
<gene>
    <name evidence="2" type="ORF">E2488_12435</name>
</gene>
<dbReference type="PROSITE" id="PS51257">
    <property type="entry name" value="PROKAR_LIPOPROTEIN"/>
    <property type="match status" value="1"/>
</dbReference>
<dbReference type="Gene3D" id="2.60.120.260">
    <property type="entry name" value="Galactose-binding domain-like"/>
    <property type="match status" value="2"/>
</dbReference>